<accession>A0A5J5KXQ6</accession>
<name>A0A5J5KXQ6_9MICC</name>
<dbReference type="InterPro" id="IPR001845">
    <property type="entry name" value="HTH_ArsR_DNA-bd_dom"/>
</dbReference>
<keyword evidence="3" id="KW-1185">Reference proteome</keyword>
<evidence type="ECO:0000313" key="2">
    <source>
        <dbReference type="EMBL" id="KAA9394557.1"/>
    </source>
</evidence>
<comment type="caution">
    <text evidence="2">The sequence shown here is derived from an EMBL/GenBank/DDBJ whole genome shotgun (WGS) entry which is preliminary data.</text>
</comment>
<dbReference type="EMBL" id="SZWF01000006">
    <property type="protein sequence ID" value="KAA9394557.1"/>
    <property type="molecule type" value="Genomic_DNA"/>
</dbReference>
<dbReference type="NCBIfam" id="NF033788">
    <property type="entry name" value="HTH_metalloreg"/>
    <property type="match status" value="1"/>
</dbReference>
<dbReference type="PROSITE" id="PS50987">
    <property type="entry name" value="HTH_ARSR_2"/>
    <property type="match status" value="1"/>
</dbReference>
<dbReference type="InterPro" id="IPR011991">
    <property type="entry name" value="ArsR-like_HTH"/>
</dbReference>
<dbReference type="RefSeq" id="WP_158033580.1">
    <property type="nucleotide sequence ID" value="NZ_ML708615.1"/>
</dbReference>
<dbReference type="Proteomes" id="UP000325957">
    <property type="component" value="Unassembled WGS sequence"/>
</dbReference>
<dbReference type="PANTHER" id="PTHR38600:SF2">
    <property type="entry name" value="SLL0088 PROTEIN"/>
    <property type="match status" value="1"/>
</dbReference>
<feature type="domain" description="HTH arsR-type" evidence="1">
    <location>
        <begin position="1"/>
        <end position="93"/>
    </location>
</feature>
<organism evidence="2 3">
    <name type="scientific">Kocuria coralli</name>
    <dbReference type="NCBI Taxonomy" id="1461025"/>
    <lineage>
        <taxon>Bacteria</taxon>
        <taxon>Bacillati</taxon>
        <taxon>Actinomycetota</taxon>
        <taxon>Actinomycetes</taxon>
        <taxon>Micrococcales</taxon>
        <taxon>Micrococcaceae</taxon>
        <taxon>Kocuria</taxon>
    </lineage>
</organism>
<dbReference type="SMART" id="SM00418">
    <property type="entry name" value="HTH_ARSR"/>
    <property type="match status" value="1"/>
</dbReference>
<dbReference type="CDD" id="cd00090">
    <property type="entry name" value="HTH_ARSR"/>
    <property type="match status" value="1"/>
</dbReference>
<evidence type="ECO:0000259" key="1">
    <source>
        <dbReference type="PROSITE" id="PS50987"/>
    </source>
</evidence>
<gene>
    <name evidence="2" type="ORF">FCK90_06995</name>
</gene>
<dbReference type="OrthoDB" id="9806976at2"/>
<dbReference type="PRINTS" id="PR00778">
    <property type="entry name" value="HTHARSR"/>
</dbReference>
<sequence>MTTDQLTRTFAALADPTRRAILTTLRERGEASVAELAAPFELTPRAISKHIGVLEAAGLVSRGRDAQRRPSRLRIEPLVELDSWLQDYRAVWEHRFTALQADLTSDDPQDDTPPEKS</sequence>
<proteinExistence type="predicted"/>
<evidence type="ECO:0000313" key="3">
    <source>
        <dbReference type="Proteomes" id="UP000325957"/>
    </source>
</evidence>
<dbReference type="GO" id="GO:0003700">
    <property type="term" value="F:DNA-binding transcription factor activity"/>
    <property type="evidence" value="ECO:0007669"/>
    <property type="project" value="InterPro"/>
</dbReference>
<dbReference type="Gene3D" id="1.10.10.10">
    <property type="entry name" value="Winged helix-like DNA-binding domain superfamily/Winged helix DNA-binding domain"/>
    <property type="match status" value="1"/>
</dbReference>
<protein>
    <submittedName>
        <fullName evidence="2">Helix-turn-helix transcriptional regulator</fullName>
    </submittedName>
</protein>
<dbReference type="Pfam" id="PF12840">
    <property type="entry name" value="HTH_20"/>
    <property type="match status" value="1"/>
</dbReference>
<dbReference type="InterPro" id="IPR036390">
    <property type="entry name" value="WH_DNA-bd_sf"/>
</dbReference>
<reference evidence="2 3" key="1">
    <citation type="submission" date="2019-05" db="EMBL/GenBank/DDBJ databases">
        <title>Kocuria coralli sp. nov., a novel actinobacterium isolated from coral reef seawater.</title>
        <authorList>
            <person name="Li J."/>
        </authorList>
    </citation>
    <scope>NUCLEOTIDE SEQUENCE [LARGE SCALE GENOMIC DNA]</scope>
    <source>
        <strain evidence="2 3">SCSIO 13007</strain>
    </source>
</reference>
<dbReference type="SUPFAM" id="SSF46785">
    <property type="entry name" value="Winged helix' DNA-binding domain"/>
    <property type="match status" value="1"/>
</dbReference>
<dbReference type="AlphaFoldDB" id="A0A5J5KXQ6"/>
<dbReference type="InterPro" id="IPR036388">
    <property type="entry name" value="WH-like_DNA-bd_sf"/>
</dbReference>
<dbReference type="PANTHER" id="PTHR38600">
    <property type="entry name" value="TRANSCRIPTIONAL REGULATORY PROTEIN"/>
    <property type="match status" value="1"/>
</dbReference>